<evidence type="ECO:0000256" key="1">
    <source>
        <dbReference type="ARBA" id="ARBA00006502"/>
    </source>
</evidence>
<feature type="compositionally biased region" description="Basic and acidic residues" evidence="3">
    <location>
        <begin position="165"/>
        <end position="176"/>
    </location>
</feature>
<feature type="compositionally biased region" description="Basic residues" evidence="3">
    <location>
        <begin position="16"/>
        <end position="26"/>
    </location>
</feature>
<dbReference type="InterPro" id="IPR026714">
    <property type="entry name" value="SMAP"/>
</dbReference>
<dbReference type="Pfam" id="PF15477">
    <property type="entry name" value="SMAP"/>
    <property type="match status" value="1"/>
</dbReference>
<dbReference type="PANTHER" id="PTHR22175">
    <property type="entry name" value="SMALL ACIDIC PROTEIN-RELATED"/>
    <property type="match status" value="1"/>
</dbReference>
<feature type="region of interest" description="Disordered" evidence="3">
    <location>
        <begin position="11"/>
        <end position="152"/>
    </location>
</feature>
<comment type="similarity">
    <text evidence="1">Belongs to the SMAP family.</text>
</comment>
<feature type="compositionally biased region" description="Basic and acidic residues" evidence="3">
    <location>
        <begin position="35"/>
        <end position="48"/>
    </location>
</feature>
<feature type="compositionally biased region" description="Basic residues" evidence="3">
    <location>
        <begin position="63"/>
        <end position="73"/>
    </location>
</feature>
<evidence type="ECO:0000259" key="4">
    <source>
        <dbReference type="Pfam" id="PF15477"/>
    </source>
</evidence>
<feature type="region of interest" description="Disordered" evidence="3">
    <location>
        <begin position="165"/>
        <end position="384"/>
    </location>
</feature>
<dbReference type="PANTHER" id="PTHR22175:SF0">
    <property type="entry name" value="SMALL ACIDIC PROTEIN"/>
    <property type="match status" value="1"/>
</dbReference>
<feature type="compositionally biased region" description="Low complexity" evidence="3">
    <location>
        <begin position="256"/>
        <end position="267"/>
    </location>
</feature>
<dbReference type="EMBL" id="LR786315">
    <property type="protein sequence ID" value="CAB3260064.1"/>
    <property type="molecule type" value="mRNA"/>
</dbReference>
<dbReference type="AlphaFoldDB" id="A0A6F9DFE0"/>
<sequence>MVLNCNELIQTEVVGKKKTKKNKNKPAKTTSEDNEIYKTEEKVCKHQELQNGNADVLLDSTKKPKKKKNLKRKHSEEKADLEISEIPQPKKSKNEESNFEGTPKRKKKKRNKTNNKQELDLNTKEDLNNRKTELNAVSEETKPKKKKKSNEKILEECNDCQVVAEKRNKVEKNKTVKEKKKLKKKKTNESINLESQESSLLEQAGTEKLETLKSKKRDKSLLDTNDNGDCVITKKKKKRKQSSDKSVAMPENKCVNNNDSNALSSDAGFDESVRKKKKQEPIDEEHSYDTNEENVKFKKKKSKKLQLENTKPVKTTTIKIQKKNSHNFVSDNVEGLAQNKQKGETTKSKTDCIKKTETKDSQETSLDPGNQQKAGLGQWSNADLQDNARQDKFFRLLGGMKKQNSSLSSDKFSSLARNFSQSKQLNDALENQFNTSLAFNLQKRSENNRSKGLGFTEDPAKGKKFHIDINKSNSVKLIE</sequence>
<feature type="compositionally biased region" description="Basic and acidic residues" evidence="3">
    <location>
        <begin position="279"/>
        <end position="296"/>
    </location>
</feature>
<evidence type="ECO:0000256" key="3">
    <source>
        <dbReference type="SAM" id="MobiDB-lite"/>
    </source>
</evidence>
<accession>A0A6F9DFE0</accession>
<evidence type="ECO:0000256" key="2">
    <source>
        <dbReference type="ARBA" id="ARBA00016161"/>
    </source>
</evidence>
<feature type="compositionally biased region" description="Basic residues" evidence="3">
    <location>
        <begin position="104"/>
        <end position="113"/>
    </location>
</feature>
<feature type="domain" description="Small acidic protein-like" evidence="4">
    <location>
        <begin position="379"/>
        <end position="454"/>
    </location>
</feature>
<feature type="compositionally biased region" description="Polar residues" evidence="3">
    <location>
        <begin position="307"/>
        <end position="319"/>
    </location>
</feature>
<feature type="compositionally biased region" description="Polar residues" evidence="3">
    <location>
        <begin position="190"/>
        <end position="201"/>
    </location>
</feature>
<evidence type="ECO:0000313" key="5">
    <source>
        <dbReference type="EMBL" id="CAB3260064.1"/>
    </source>
</evidence>
<feature type="compositionally biased region" description="Basic residues" evidence="3">
    <location>
        <begin position="177"/>
        <end position="186"/>
    </location>
</feature>
<feature type="compositionally biased region" description="Basic and acidic residues" evidence="3">
    <location>
        <begin position="341"/>
        <end position="362"/>
    </location>
</feature>
<reference evidence="5" key="1">
    <citation type="submission" date="2020-04" db="EMBL/GenBank/DDBJ databases">
        <authorList>
            <person name="Neveu A P."/>
        </authorList>
    </citation>
    <scope>NUCLEOTIDE SEQUENCE</scope>
    <source>
        <tissue evidence="5">Whole embryo</tissue>
    </source>
</reference>
<protein>
    <recommendedName>
        <fullName evidence="2">Small acidic protein</fullName>
    </recommendedName>
</protein>
<feature type="region of interest" description="Disordered" evidence="3">
    <location>
        <begin position="444"/>
        <end position="464"/>
    </location>
</feature>
<proteinExistence type="evidence at transcript level"/>
<feature type="compositionally biased region" description="Polar residues" evidence="3">
    <location>
        <begin position="363"/>
        <end position="384"/>
    </location>
</feature>
<organism evidence="5">
    <name type="scientific">Phallusia mammillata</name>
    <dbReference type="NCBI Taxonomy" id="59560"/>
    <lineage>
        <taxon>Eukaryota</taxon>
        <taxon>Metazoa</taxon>
        <taxon>Chordata</taxon>
        <taxon>Tunicata</taxon>
        <taxon>Ascidiacea</taxon>
        <taxon>Phlebobranchia</taxon>
        <taxon>Ascidiidae</taxon>
        <taxon>Phallusia</taxon>
    </lineage>
</organism>
<dbReference type="InterPro" id="IPR028124">
    <property type="entry name" value="SMAP_dom"/>
</dbReference>
<feature type="compositionally biased region" description="Basic and acidic residues" evidence="3">
    <location>
        <begin position="115"/>
        <end position="133"/>
    </location>
</feature>
<gene>
    <name evidence="5" type="primary">Knop1</name>
</gene>
<name>A0A6F9DFE0_9ASCI</name>